<protein>
    <submittedName>
        <fullName evidence="1">Uncharacterized protein</fullName>
    </submittedName>
</protein>
<dbReference type="RefSeq" id="WP_196200054.1">
    <property type="nucleotide sequence ID" value="NZ_JADPUN010000075.1"/>
</dbReference>
<gene>
    <name evidence="1" type="ORF">I0C86_05255</name>
</gene>
<name>A0ABS0GQG5_9ACTN</name>
<dbReference type="EMBL" id="JADPUN010000075">
    <property type="protein sequence ID" value="MBF9128400.1"/>
    <property type="molecule type" value="Genomic_DNA"/>
</dbReference>
<evidence type="ECO:0000313" key="1">
    <source>
        <dbReference type="EMBL" id="MBF9128400.1"/>
    </source>
</evidence>
<keyword evidence="2" id="KW-1185">Reference proteome</keyword>
<organism evidence="1 2">
    <name type="scientific">Plantactinospora alkalitolerans</name>
    <dbReference type="NCBI Taxonomy" id="2789879"/>
    <lineage>
        <taxon>Bacteria</taxon>
        <taxon>Bacillati</taxon>
        <taxon>Actinomycetota</taxon>
        <taxon>Actinomycetes</taxon>
        <taxon>Micromonosporales</taxon>
        <taxon>Micromonosporaceae</taxon>
        <taxon>Plantactinospora</taxon>
    </lineage>
</organism>
<accession>A0ABS0GQG5</accession>
<dbReference type="Proteomes" id="UP000638560">
    <property type="component" value="Unassembled WGS sequence"/>
</dbReference>
<reference evidence="1 2" key="1">
    <citation type="submission" date="2020-11" db="EMBL/GenBank/DDBJ databases">
        <title>A novel isolate from a Black sea contaminated sediment with potential to produce alkanes: Plantactinospora alkalitolerans sp. nov.</title>
        <authorList>
            <person name="Carro L."/>
            <person name="Veyisoglu A."/>
            <person name="Guven K."/>
            <person name="Schumann P."/>
            <person name="Klenk H.-P."/>
            <person name="Sahin N."/>
        </authorList>
    </citation>
    <scope>NUCLEOTIDE SEQUENCE [LARGE SCALE GENOMIC DNA]</scope>
    <source>
        <strain evidence="1 2">S1510</strain>
    </source>
</reference>
<proteinExistence type="predicted"/>
<evidence type="ECO:0000313" key="2">
    <source>
        <dbReference type="Proteomes" id="UP000638560"/>
    </source>
</evidence>
<sequence>MLARYLAGGARPDEDWRWRHAVNPGAAGRDVEHSQAAVLNELLQDT</sequence>
<comment type="caution">
    <text evidence="1">The sequence shown here is derived from an EMBL/GenBank/DDBJ whole genome shotgun (WGS) entry which is preliminary data.</text>
</comment>